<evidence type="ECO:0000313" key="2">
    <source>
        <dbReference type="EMBL" id="MFC4348682.1"/>
    </source>
</evidence>
<dbReference type="Pfam" id="PF13673">
    <property type="entry name" value="Acetyltransf_10"/>
    <property type="match status" value="1"/>
</dbReference>
<dbReference type="CDD" id="cd04301">
    <property type="entry name" value="NAT_SF"/>
    <property type="match status" value="1"/>
</dbReference>
<organism evidence="2 3">
    <name type="scientific">Kordiimonas lipolytica</name>
    <dbReference type="NCBI Taxonomy" id="1662421"/>
    <lineage>
        <taxon>Bacteria</taxon>
        <taxon>Pseudomonadati</taxon>
        <taxon>Pseudomonadota</taxon>
        <taxon>Alphaproteobacteria</taxon>
        <taxon>Kordiimonadales</taxon>
        <taxon>Kordiimonadaceae</taxon>
        <taxon>Kordiimonas</taxon>
    </lineage>
</organism>
<dbReference type="PANTHER" id="PTHR42791">
    <property type="entry name" value="GNAT FAMILY ACETYLTRANSFERASE"/>
    <property type="match status" value="1"/>
</dbReference>
<keyword evidence="2" id="KW-0808">Transferase</keyword>
<evidence type="ECO:0000313" key="3">
    <source>
        <dbReference type="Proteomes" id="UP001595776"/>
    </source>
</evidence>
<dbReference type="GO" id="GO:0016746">
    <property type="term" value="F:acyltransferase activity"/>
    <property type="evidence" value="ECO:0007669"/>
    <property type="project" value="UniProtKB-KW"/>
</dbReference>
<feature type="domain" description="N-acetyltransferase" evidence="1">
    <location>
        <begin position="103"/>
        <end position="196"/>
    </location>
</feature>
<dbReference type="Gene3D" id="3.40.630.30">
    <property type="match status" value="1"/>
</dbReference>
<evidence type="ECO:0000259" key="1">
    <source>
        <dbReference type="PROSITE" id="PS51186"/>
    </source>
</evidence>
<comment type="caution">
    <text evidence="2">The sequence shown here is derived from an EMBL/GenBank/DDBJ whole genome shotgun (WGS) entry which is preliminary data.</text>
</comment>
<keyword evidence="3" id="KW-1185">Reference proteome</keyword>
<dbReference type="SUPFAM" id="SSF55729">
    <property type="entry name" value="Acyl-CoA N-acyltransferases (Nat)"/>
    <property type="match status" value="1"/>
</dbReference>
<dbReference type="InterPro" id="IPR016181">
    <property type="entry name" value="Acyl_CoA_acyltransferase"/>
</dbReference>
<dbReference type="InterPro" id="IPR052523">
    <property type="entry name" value="Trichothecene_AcTrans"/>
</dbReference>
<dbReference type="EMBL" id="JBHSCR010000014">
    <property type="protein sequence ID" value="MFC4348682.1"/>
    <property type="molecule type" value="Genomic_DNA"/>
</dbReference>
<name>A0ABV8UBW2_9PROT</name>
<dbReference type="PANTHER" id="PTHR42791:SF1">
    <property type="entry name" value="N-ACETYLTRANSFERASE DOMAIN-CONTAINING PROTEIN"/>
    <property type="match status" value="1"/>
</dbReference>
<reference evidence="3" key="1">
    <citation type="journal article" date="2019" name="Int. J. Syst. Evol. Microbiol.">
        <title>The Global Catalogue of Microorganisms (GCM) 10K type strain sequencing project: providing services to taxonomists for standard genome sequencing and annotation.</title>
        <authorList>
            <consortium name="The Broad Institute Genomics Platform"/>
            <consortium name="The Broad Institute Genome Sequencing Center for Infectious Disease"/>
            <person name="Wu L."/>
            <person name="Ma J."/>
        </authorList>
    </citation>
    <scope>NUCLEOTIDE SEQUENCE [LARGE SCALE GENOMIC DNA]</scope>
    <source>
        <strain evidence="3">CGMCC 1.15304</strain>
    </source>
</reference>
<gene>
    <name evidence="2" type="ORF">ACFO5Q_12585</name>
</gene>
<dbReference type="PROSITE" id="PS51186">
    <property type="entry name" value="GNAT"/>
    <property type="match status" value="1"/>
</dbReference>
<sequence>MSNLCRPLGRNEHDLIGSVVAKSFADDPVNLWAFNGAAAMRPAFTAMAKHCYLKRGFGHITNDGLAGTLWLPPKDNKSYGFLGNLALATVILKYSGPTALKRGMALDRVLTDKHPKKPHFYLFAIAVDPELQGQGVGSRLMKQALAQVDAAHMPAFLENSKPRNTPFYERHGFRVTEEIVPAPGCPPMWLMWREAR</sequence>
<proteinExistence type="predicted"/>
<keyword evidence="2" id="KW-0012">Acyltransferase</keyword>
<protein>
    <submittedName>
        <fullName evidence="2">GNAT family N-acetyltransferase</fullName>
        <ecNumber evidence="2">2.3.-.-</ecNumber>
    </submittedName>
</protein>
<accession>A0ABV8UBW2</accession>
<dbReference type="Proteomes" id="UP001595776">
    <property type="component" value="Unassembled WGS sequence"/>
</dbReference>
<dbReference type="InterPro" id="IPR000182">
    <property type="entry name" value="GNAT_dom"/>
</dbReference>
<dbReference type="RefSeq" id="WP_068143150.1">
    <property type="nucleotide sequence ID" value="NZ_JBHSCR010000014.1"/>
</dbReference>
<dbReference type="EC" id="2.3.-.-" evidence="2"/>